<keyword evidence="3" id="KW-1185">Reference proteome</keyword>
<reference evidence="2 3" key="1">
    <citation type="journal article" date="2023" name="Hortic Res">
        <title>Pangenome of water caltrop reveals structural variations and asymmetric subgenome divergence after allopolyploidization.</title>
        <authorList>
            <person name="Zhang X."/>
            <person name="Chen Y."/>
            <person name="Wang L."/>
            <person name="Yuan Y."/>
            <person name="Fang M."/>
            <person name="Shi L."/>
            <person name="Lu R."/>
            <person name="Comes H.P."/>
            <person name="Ma Y."/>
            <person name="Chen Y."/>
            <person name="Huang G."/>
            <person name="Zhou Y."/>
            <person name="Zheng Z."/>
            <person name="Qiu Y."/>
        </authorList>
    </citation>
    <scope>NUCLEOTIDE SEQUENCE [LARGE SCALE GENOMIC DNA]</scope>
    <source>
        <strain evidence="2">F231</strain>
    </source>
</reference>
<name>A0AAN7MKI4_TRANT</name>
<feature type="transmembrane region" description="Helical" evidence="1">
    <location>
        <begin position="12"/>
        <end position="34"/>
    </location>
</feature>
<dbReference type="EMBL" id="JAXQNO010000003">
    <property type="protein sequence ID" value="KAK4801007.1"/>
    <property type="molecule type" value="Genomic_DNA"/>
</dbReference>
<accession>A0AAN7MKI4</accession>
<dbReference type="AlphaFoldDB" id="A0AAN7MKI4"/>
<evidence type="ECO:0000313" key="3">
    <source>
        <dbReference type="Proteomes" id="UP001346149"/>
    </source>
</evidence>
<keyword evidence="1" id="KW-0472">Membrane</keyword>
<sequence>MSEAKNWIKRVNMVSMILTTLKVAWLSALIFFFINIPAWDLLPNLLGLQEHIPIKSRDAYLLNVPPDGIFASPLENLSDISSPTEALSELGKSSEDIHLH</sequence>
<protein>
    <submittedName>
        <fullName evidence="2">Uncharacterized protein</fullName>
    </submittedName>
</protein>
<evidence type="ECO:0000256" key="1">
    <source>
        <dbReference type="SAM" id="Phobius"/>
    </source>
</evidence>
<gene>
    <name evidence="2" type="ORF">SAY86_021494</name>
</gene>
<evidence type="ECO:0000313" key="2">
    <source>
        <dbReference type="EMBL" id="KAK4801007.1"/>
    </source>
</evidence>
<dbReference type="Proteomes" id="UP001346149">
    <property type="component" value="Unassembled WGS sequence"/>
</dbReference>
<organism evidence="2 3">
    <name type="scientific">Trapa natans</name>
    <name type="common">Water chestnut</name>
    <dbReference type="NCBI Taxonomy" id="22666"/>
    <lineage>
        <taxon>Eukaryota</taxon>
        <taxon>Viridiplantae</taxon>
        <taxon>Streptophyta</taxon>
        <taxon>Embryophyta</taxon>
        <taxon>Tracheophyta</taxon>
        <taxon>Spermatophyta</taxon>
        <taxon>Magnoliopsida</taxon>
        <taxon>eudicotyledons</taxon>
        <taxon>Gunneridae</taxon>
        <taxon>Pentapetalae</taxon>
        <taxon>rosids</taxon>
        <taxon>malvids</taxon>
        <taxon>Myrtales</taxon>
        <taxon>Lythraceae</taxon>
        <taxon>Trapa</taxon>
    </lineage>
</organism>
<keyword evidence="1" id="KW-1133">Transmembrane helix</keyword>
<keyword evidence="1" id="KW-0812">Transmembrane</keyword>
<comment type="caution">
    <text evidence="2">The sequence shown here is derived from an EMBL/GenBank/DDBJ whole genome shotgun (WGS) entry which is preliminary data.</text>
</comment>
<proteinExistence type="predicted"/>